<evidence type="ECO:0000256" key="2">
    <source>
        <dbReference type="ARBA" id="ARBA00022857"/>
    </source>
</evidence>
<keyword evidence="2" id="KW-0521">NADP</keyword>
<dbReference type="Pfam" id="PF05368">
    <property type="entry name" value="NmrA"/>
    <property type="match status" value="1"/>
</dbReference>
<dbReference type="PANTHER" id="PTHR42748:SF30">
    <property type="entry name" value="NMRA-LIKE DOMAIN-CONTAINING PROTEIN"/>
    <property type="match status" value="1"/>
</dbReference>
<dbReference type="Gene3D" id="3.40.50.720">
    <property type="entry name" value="NAD(P)-binding Rossmann-like Domain"/>
    <property type="match status" value="1"/>
</dbReference>
<proteinExistence type="inferred from homology"/>
<dbReference type="AlphaFoldDB" id="A0A0U5GK21"/>
<keyword evidence="6" id="KW-1185">Reference proteome</keyword>
<dbReference type="InterPro" id="IPR051164">
    <property type="entry name" value="NmrA-like_oxidored"/>
</dbReference>
<organism evidence="5 6">
    <name type="scientific">Aspergillus calidoustus</name>
    <dbReference type="NCBI Taxonomy" id="454130"/>
    <lineage>
        <taxon>Eukaryota</taxon>
        <taxon>Fungi</taxon>
        <taxon>Dikarya</taxon>
        <taxon>Ascomycota</taxon>
        <taxon>Pezizomycotina</taxon>
        <taxon>Eurotiomycetes</taxon>
        <taxon>Eurotiomycetidae</taxon>
        <taxon>Eurotiales</taxon>
        <taxon>Aspergillaceae</taxon>
        <taxon>Aspergillus</taxon>
        <taxon>Aspergillus subgen. Nidulantes</taxon>
    </lineage>
</organism>
<accession>A0A0U5GK21</accession>
<dbReference type="SUPFAM" id="SSF51735">
    <property type="entry name" value="NAD(P)-binding Rossmann-fold domains"/>
    <property type="match status" value="1"/>
</dbReference>
<dbReference type="GO" id="GO:0016491">
    <property type="term" value="F:oxidoreductase activity"/>
    <property type="evidence" value="ECO:0007669"/>
    <property type="project" value="UniProtKB-KW"/>
</dbReference>
<dbReference type="PANTHER" id="PTHR42748">
    <property type="entry name" value="NITROGEN METABOLITE REPRESSION PROTEIN NMRA FAMILY MEMBER"/>
    <property type="match status" value="1"/>
</dbReference>
<evidence type="ECO:0000313" key="6">
    <source>
        <dbReference type="Proteomes" id="UP000054771"/>
    </source>
</evidence>
<protein>
    <recommendedName>
        <fullName evidence="4">NmrA-like domain-containing protein</fullName>
    </recommendedName>
</protein>
<comment type="similarity">
    <text evidence="1">Belongs to the NmrA-type oxidoreductase family.</text>
</comment>
<dbReference type="STRING" id="454130.A0A0U5GK21"/>
<evidence type="ECO:0000259" key="4">
    <source>
        <dbReference type="Pfam" id="PF05368"/>
    </source>
</evidence>
<feature type="domain" description="NmrA-like" evidence="4">
    <location>
        <begin position="1"/>
        <end position="154"/>
    </location>
</feature>
<gene>
    <name evidence="5" type="ORF">ASPCAL02274</name>
</gene>
<dbReference type="OrthoDB" id="3358371at2759"/>
<keyword evidence="3" id="KW-0560">Oxidoreductase</keyword>
<dbReference type="EMBL" id="CDMC01000002">
    <property type="protein sequence ID" value="CEN59833.1"/>
    <property type="molecule type" value="Genomic_DNA"/>
</dbReference>
<evidence type="ECO:0000256" key="1">
    <source>
        <dbReference type="ARBA" id="ARBA00006328"/>
    </source>
</evidence>
<name>A0A0U5GK21_ASPCI</name>
<evidence type="ECO:0000313" key="5">
    <source>
        <dbReference type="EMBL" id="CEN59833.1"/>
    </source>
</evidence>
<dbReference type="InterPro" id="IPR036291">
    <property type="entry name" value="NAD(P)-bd_dom_sf"/>
</dbReference>
<evidence type="ECO:0000256" key="3">
    <source>
        <dbReference type="ARBA" id="ARBA00023002"/>
    </source>
</evidence>
<dbReference type="InterPro" id="IPR008030">
    <property type="entry name" value="NmrA-like"/>
</dbReference>
<dbReference type="Proteomes" id="UP000054771">
    <property type="component" value="Unassembled WGS sequence"/>
</dbReference>
<reference evidence="6" key="1">
    <citation type="journal article" date="2016" name="Genome Announc.">
        <title>Draft genome sequences of fungus Aspergillus calidoustus.</title>
        <authorList>
            <person name="Horn F."/>
            <person name="Linde J."/>
            <person name="Mattern D.J."/>
            <person name="Walther G."/>
            <person name="Guthke R."/>
            <person name="Scherlach K."/>
            <person name="Martin K."/>
            <person name="Brakhage A.A."/>
            <person name="Petzke L."/>
            <person name="Valiante V."/>
        </authorList>
    </citation>
    <scope>NUCLEOTIDE SEQUENCE [LARGE SCALE GENOMIC DNA]</scope>
    <source>
        <strain evidence="6">SF006504</strain>
    </source>
</reference>
<sequence>MSKLLVVFGATGAQGGSLIDYGLQDAPLSKEYRLRGITRNGSKPSAVKLAAKCVEMVEASTNIPSSLAAAVEGADALFAVTDSWNSKSPSTEIAQGKAIADAALAAGVMVIIFSSLSSISKMLNGEVTSLPQFDGKAVVEECIQGLSVPVSVFYLAGW</sequence>
<dbReference type="GO" id="GO:0005634">
    <property type="term" value="C:nucleus"/>
    <property type="evidence" value="ECO:0007669"/>
    <property type="project" value="TreeGrafter"/>
</dbReference>
<dbReference type="OMA" id="CKEIRVQ"/>